<proteinExistence type="inferred from homology"/>
<sequence>MVKAVLGEETQLKSAEDRLVESGVPAQVGLVIGKLNCDLERGFVFDLVPTPPNDAGEPACRLPESGRDDKKGSKRKSQAESSPLVIDVDWVAEHARQVSKMLLGGMNVIGLYAWASEISFKASNLVLCQTVMAVAGAAPFYESDLDERLLIHISYSPRRWTCRNCVLGSTISSSSLRPCDFKMGRVLASLLTFKCTYNFDIRLPIFSEDASSTSTLRDVLYNGFLTHAQELKGAKAVIDGTLVTEDEMSTSDGTHHVELLLPFMKNALADGFCQKEVVGVLVLTGSICSFTYLSPKEPVSQAVEDIKGDIIMSMRNRLDIICDQAEEDIIDSTADGNQEESSDISTEKSILQLALHLSRKPCSLAFPRRVFFPWLAGAFICDYLQPSETVEVLKDHCKELMSREDLMDASTILELETEAISLTTKSFWDVVAPSSLAYGSDCQSKGKDEKYSAGKESSRKSIASLDFYTVTAIAFALLSILVGLVFFILKN</sequence>
<dbReference type="GO" id="GO:0016020">
    <property type="term" value="C:membrane"/>
    <property type="evidence" value="ECO:0007669"/>
    <property type="project" value="UniProtKB-SubCell"/>
</dbReference>
<evidence type="ECO:0000256" key="6">
    <source>
        <dbReference type="SAM" id="MobiDB-lite"/>
    </source>
</evidence>
<name>A0A9Q0HCR2_9MAGN</name>
<dbReference type="GO" id="GO:0012505">
    <property type="term" value="C:endomembrane system"/>
    <property type="evidence" value="ECO:0007669"/>
    <property type="project" value="TreeGrafter"/>
</dbReference>
<accession>A0A9Q0HCR2</accession>
<dbReference type="PANTHER" id="PTHR33966">
    <property type="entry name" value="PROTEIN ODR-4 HOMOLOG"/>
    <property type="match status" value="1"/>
</dbReference>
<evidence type="ECO:0000256" key="5">
    <source>
        <dbReference type="ARBA" id="ARBA00023136"/>
    </source>
</evidence>
<evidence type="ECO:0008006" key="10">
    <source>
        <dbReference type="Google" id="ProtNLM"/>
    </source>
</evidence>
<keyword evidence="4 7" id="KW-1133">Transmembrane helix</keyword>
<keyword evidence="3 7" id="KW-0812">Transmembrane</keyword>
<dbReference type="Proteomes" id="UP001141806">
    <property type="component" value="Unassembled WGS sequence"/>
</dbReference>
<feature type="region of interest" description="Disordered" evidence="6">
    <location>
        <begin position="55"/>
        <end position="80"/>
    </location>
</feature>
<organism evidence="8 9">
    <name type="scientific">Protea cynaroides</name>
    <dbReference type="NCBI Taxonomy" id="273540"/>
    <lineage>
        <taxon>Eukaryota</taxon>
        <taxon>Viridiplantae</taxon>
        <taxon>Streptophyta</taxon>
        <taxon>Embryophyta</taxon>
        <taxon>Tracheophyta</taxon>
        <taxon>Spermatophyta</taxon>
        <taxon>Magnoliopsida</taxon>
        <taxon>Proteales</taxon>
        <taxon>Proteaceae</taxon>
        <taxon>Protea</taxon>
    </lineage>
</organism>
<protein>
    <recommendedName>
        <fullName evidence="10">Protein odr-4 homolog</fullName>
    </recommendedName>
</protein>
<reference evidence="8" key="1">
    <citation type="journal article" date="2023" name="Plant J.">
        <title>The genome of the king protea, Protea cynaroides.</title>
        <authorList>
            <person name="Chang J."/>
            <person name="Duong T.A."/>
            <person name="Schoeman C."/>
            <person name="Ma X."/>
            <person name="Roodt D."/>
            <person name="Barker N."/>
            <person name="Li Z."/>
            <person name="Van de Peer Y."/>
            <person name="Mizrachi E."/>
        </authorList>
    </citation>
    <scope>NUCLEOTIDE SEQUENCE</scope>
    <source>
        <tissue evidence="8">Young leaves</tissue>
    </source>
</reference>
<keyword evidence="5 7" id="KW-0472">Membrane</keyword>
<feature type="transmembrane region" description="Helical" evidence="7">
    <location>
        <begin position="467"/>
        <end position="489"/>
    </location>
</feature>
<evidence type="ECO:0000313" key="8">
    <source>
        <dbReference type="EMBL" id="KAJ4964161.1"/>
    </source>
</evidence>
<comment type="similarity">
    <text evidence="2">Belongs to the ODR-4 family.</text>
</comment>
<comment type="caution">
    <text evidence="8">The sequence shown here is derived from an EMBL/GenBank/DDBJ whole genome shotgun (WGS) entry which is preliminary data.</text>
</comment>
<dbReference type="PANTHER" id="PTHR33966:SF1">
    <property type="entry name" value="PROTEIN ODR-4 HOMOLOG"/>
    <property type="match status" value="1"/>
</dbReference>
<evidence type="ECO:0000256" key="4">
    <source>
        <dbReference type="ARBA" id="ARBA00022989"/>
    </source>
</evidence>
<evidence type="ECO:0000256" key="2">
    <source>
        <dbReference type="ARBA" id="ARBA00010131"/>
    </source>
</evidence>
<dbReference type="EMBL" id="JAMYWD010000008">
    <property type="protein sequence ID" value="KAJ4964161.1"/>
    <property type="molecule type" value="Genomic_DNA"/>
</dbReference>
<dbReference type="OrthoDB" id="21458at2759"/>
<evidence type="ECO:0000256" key="7">
    <source>
        <dbReference type="SAM" id="Phobius"/>
    </source>
</evidence>
<gene>
    <name evidence="8" type="ORF">NE237_024100</name>
</gene>
<dbReference type="AlphaFoldDB" id="A0A9Q0HCR2"/>
<dbReference type="GO" id="GO:0008104">
    <property type="term" value="P:intracellular protein localization"/>
    <property type="evidence" value="ECO:0007669"/>
    <property type="project" value="TreeGrafter"/>
</dbReference>
<keyword evidence="9" id="KW-1185">Reference proteome</keyword>
<comment type="subcellular location">
    <subcellularLocation>
        <location evidence="1">Membrane</location>
    </subcellularLocation>
</comment>
<dbReference type="InterPro" id="IPR029454">
    <property type="entry name" value="ODR-4-like"/>
</dbReference>
<dbReference type="Pfam" id="PF14778">
    <property type="entry name" value="ODR4-like"/>
    <property type="match status" value="1"/>
</dbReference>
<evidence type="ECO:0000313" key="9">
    <source>
        <dbReference type="Proteomes" id="UP001141806"/>
    </source>
</evidence>
<evidence type="ECO:0000256" key="3">
    <source>
        <dbReference type="ARBA" id="ARBA00022692"/>
    </source>
</evidence>
<evidence type="ECO:0000256" key="1">
    <source>
        <dbReference type="ARBA" id="ARBA00004370"/>
    </source>
</evidence>